<dbReference type="PANTHER" id="PTHR30373">
    <property type="entry name" value="UPF0603 PROTEIN YGCG"/>
    <property type="match status" value="1"/>
</dbReference>
<dbReference type="Gene3D" id="3.10.310.50">
    <property type="match status" value="1"/>
</dbReference>
<dbReference type="EMBL" id="CP000251">
    <property type="protein sequence ID" value="ABC80644.1"/>
    <property type="molecule type" value="Genomic_DNA"/>
</dbReference>
<feature type="domain" description="TPM" evidence="2">
    <location>
        <begin position="105"/>
        <end position="185"/>
    </location>
</feature>
<dbReference type="STRING" id="290397.Adeh_0869"/>
<name>Q2IPB4_ANADE</name>
<dbReference type="Proteomes" id="UP000001935">
    <property type="component" value="Chromosome"/>
</dbReference>
<dbReference type="KEGG" id="ade:Adeh_0869"/>
<evidence type="ECO:0000313" key="3">
    <source>
        <dbReference type="EMBL" id="ABC80644.1"/>
    </source>
</evidence>
<feature type="region of interest" description="Disordered" evidence="1">
    <location>
        <begin position="191"/>
        <end position="213"/>
    </location>
</feature>
<evidence type="ECO:0000259" key="2">
    <source>
        <dbReference type="Pfam" id="PF04536"/>
    </source>
</evidence>
<dbReference type="eggNOG" id="COG3762">
    <property type="taxonomic scope" value="Bacteria"/>
</dbReference>
<reference evidence="3" key="1">
    <citation type="submission" date="2006-01" db="EMBL/GenBank/DDBJ databases">
        <title>Complete sequence of Anaeromyxobacter dehalogenans 2CP-C.</title>
        <authorList>
            <consortium name="US DOE Joint Genome Institute"/>
            <person name="Copeland A."/>
            <person name="Lucas S."/>
            <person name="Lapidus A."/>
            <person name="Barry K."/>
            <person name="Detter J.C."/>
            <person name="Glavina T."/>
            <person name="Hammon N."/>
            <person name="Israni S."/>
            <person name="Pitluck S."/>
            <person name="Brettin T."/>
            <person name="Bruce D."/>
            <person name="Han C."/>
            <person name="Tapia R."/>
            <person name="Gilna P."/>
            <person name="Kiss H."/>
            <person name="Schmutz J."/>
            <person name="Larimer F."/>
            <person name="Land M."/>
            <person name="Kyrpides N."/>
            <person name="Anderson I."/>
            <person name="Sanford R.A."/>
            <person name="Ritalahti K.M."/>
            <person name="Thomas H.S."/>
            <person name="Kirby J.R."/>
            <person name="Zhulin I.B."/>
            <person name="Loeffler F.E."/>
            <person name="Richardson P."/>
        </authorList>
    </citation>
    <scope>NUCLEOTIDE SEQUENCE</scope>
    <source>
        <strain evidence="3">2CP-C</strain>
    </source>
</reference>
<sequence length="213" mass="22831">MKLELQFDEAARRRIAEAVGRAEALSRGQIVPVVVEKSDPYPEVRYRGALLAAAIATGVVLALHLPVTLAELPLLQLAAGLLGAWLSMWDPVERRLAGARALDQAVRARAVRAFHENGLHRTAEGTGVLVFASLFEREAVILGDRGIHEKMGDAGWDRAVAALVAGMRAGEPGSGFVEAIAQCGARLAEHFPRDPAARPPPNELEDAIRASRT</sequence>
<dbReference type="InterPro" id="IPR007621">
    <property type="entry name" value="TPM_dom"/>
</dbReference>
<dbReference type="OrthoDB" id="5825388at2"/>
<evidence type="ECO:0000256" key="1">
    <source>
        <dbReference type="SAM" id="MobiDB-lite"/>
    </source>
</evidence>
<accession>Q2IPB4</accession>
<dbReference type="RefSeq" id="WP_011419927.1">
    <property type="nucleotide sequence ID" value="NC_007760.1"/>
</dbReference>
<organism evidence="3 4">
    <name type="scientific">Anaeromyxobacter dehalogenans (strain 2CP-C)</name>
    <dbReference type="NCBI Taxonomy" id="290397"/>
    <lineage>
        <taxon>Bacteria</taxon>
        <taxon>Pseudomonadati</taxon>
        <taxon>Myxococcota</taxon>
        <taxon>Myxococcia</taxon>
        <taxon>Myxococcales</taxon>
        <taxon>Cystobacterineae</taxon>
        <taxon>Anaeromyxobacteraceae</taxon>
        <taxon>Anaeromyxobacter</taxon>
    </lineage>
</organism>
<proteinExistence type="predicted"/>
<evidence type="ECO:0000313" key="4">
    <source>
        <dbReference type="Proteomes" id="UP000001935"/>
    </source>
</evidence>
<dbReference type="HOGENOM" id="CLU_086382_0_1_7"/>
<dbReference type="Pfam" id="PF04536">
    <property type="entry name" value="TPM_phosphatase"/>
    <property type="match status" value="1"/>
</dbReference>
<dbReference type="AlphaFoldDB" id="Q2IPB4"/>
<dbReference type="PANTHER" id="PTHR30373:SF8">
    <property type="entry name" value="BLL7265 PROTEIN"/>
    <property type="match status" value="1"/>
</dbReference>
<gene>
    <name evidence="3" type="ordered locus">Adeh_0869</name>
</gene>
<protein>
    <recommendedName>
        <fullName evidence="2">TPM domain-containing protein</fullName>
    </recommendedName>
</protein>